<dbReference type="GO" id="GO:0016491">
    <property type="term" value="F:oxidoreductase activity"/>
    <property type="evidence" value="ECO:0007669"/>
    <property type="project" value="InterPro"/>
</dbReference>
<comment type="caution">
    <text evidence="4">The sequence shown here is derived from an EMBL/GenBank/DDBJ whole genome shotgun (WGS) entry which is preliminary data.</text>
</comment>
<keyword evidence="5" id="KW-1185">Reference proteome</keyword>
<feature type="compositionally biased region" description="Basic and acidic residues" evidence="2">
    <location>
        <begin position="101"/>
        <end position="110"/>
    </location>
</feature>
<feature type="compositionally biased region" description="Polar residues" evidence="2">
    <location>
        <begin position="91"/>
        <end position="100"/>
    </location>
</feature>
<evidence type="ECO:0000256" key="1">
    <source>
        <dbReference type="ARBA" id="ARBA00022723"/>
    </source>
</evidence>
<name>A0A8S3ZW67_9EUPU</name>
<keyword evidence="1" id="KW-0479">Metal-binding</keyword>
<feature type="domain" description="Tyrosinase copper-binding" evidence="3">
    <location>
        <begin position="45"/>
        <end position="56"/>
    </location>
</feature>
<dbReference type="InterPro" id="IPR008922">
    <property type="entry name" value="Di-copper_centre_dom_sf"/>
</dbReference>
<dbReference type="SUPFAM" id="SSF48056">
    <property type="entry name" value="Di-copper centre-containing domain"/>
    <property type="match status" value="1"/>
</dbReference>
<feature type="region of interest" description="Disordered" evidence="2">
    <location>
        <begin position="88"/>
        <end position="110"/>
    </location>
</feature>
<dbReference type="PROSITE" id="PS00498">
    <property type="entry name" value="TYROSINASE_2"/>
    <property type="match status" value="1"/>
</dbReference>
<organism evidence="4 5">
    <name type="scientific">Candidula unifasciata</name>
    <dbReference type="NCBI Taxonomy" id="100452"/>
    <lineage>
        <taxon>Eukaryota</taxon>
        <taxon>Metazoa</taxon>
        <taxon>Spiralia</taxon>
        <taxon>Lophotrochozoa</taxon>
        <taxon>Mollusca</taxon>
        <taxon>Gastropoda</taxon>
        <taxon>Heterobranchia</taxon>
        <taxon>Euthyneura</taxon>
        <taxon>Panpulmonata</taxon>
        <taxon>Eupulmonata</taxon>
        <taxon>Stylommatophora</taxon>
        <taxon>Helicina</taxon>
        <taxon>Helicoidea</taxon>
        <taxon>Geomitridae</taxon>
        <taxon>Candidula</taxon>
    </lineage>
</organism>
<dbReference type="PANTHER" id="PTHR11474">
    <property type="entry name" value="TYROSINASE FAMILY MEMBER"/>
    <property type="match status" value="1"/>
</dbReference>
<dbReference type="InterPro" id="IPR050316">
    <property type="entry name" value="Tyrosinase/Hemocyanin"/>
</dbReference>
<sequence length="110" mass="12534">VLLALEQDNFCDFSVQYEIAHNFIHALVGGSEVYSMASLLYTAFDPIFYLHHSNTDRIWAIWQALQSYRGKPYNSANCAIGRLRKPLPPFSLTSDVNPDSVTREHSLPFK</sequence>
<evidence type="ECO:0000256" key="2">
    <source>
        <dbReference type="SAM" id="MobiDB-lite"/>
    </source>
</evidence>
<accession>A0A8S3ZW67</accession>
<evidence type="ECO:0000259" key="3">
    <source>
        <dbReference type="PROSITE" id="PS00498"/>
    </source>
</evidence>
<protein>
    <recommendedName>
        <fullName evidence="3">Tyrosinase copper-binding domain-containing protein</fullName>
    </recommendedName>
</protein>
<dbReference type="OrthoDB" id="6153433at2759"/>
<feature type="non-terminal residue" evidence="4">
    <location>
        <position position="110"/>
    </location>
</feature>
<dbReference type="GO" id="GO:0046872">
    <property type="term" value="F:metal ion binding"/>
    <property type="evidence" value="ECO:0007669"/>
    <property type="project" value="UniProtKB-KW"/>
</dbReference>
<evidence type="ECO:0000313" key="5">
    <source>
        <dbReference type="Proteomes" id="UP000678393"/>
    </source>
</evidence>
<dbReference type="InterPro" id="IPR002227">
    <property type="entry name" value="Tyrosinase_Cu-bd"/>
</dbReference>
<dbReference type="EMBL" id="CAJHNH020005212">
    <property type="protein sequence ID" value="CAG5132260.1"/>
    <property type="molecule type" value="Genomic_DNA"/>
</dbReference>
<reference evidence="4" key="1">
    <citation type="submission" date="2021-04" db="EMBL/GenBank/DDBJ databases">
        <authorList>
            <consortium name="Molecular Ecology Group"/>
        </authorList>
    </citation>
    <scope>NUCLEOTIDE SEQUENCE</scope>
</reference>
<dbReference type="AlphaFoldDB" id="A0A8S3ZW67"/>
<gene>
    <name evidence="4" type="ORF">CUNI_LOCUS17818</name>
</gene>
<dbReference type="PRINTS" id="PR00092">
    <property type="entry name" value="TYROSINASE"/>
</dbReference>
<dbReference type="Gene3D" id="1.10.1280.10">
    <property type="entry name" value="Di-copper center containing domain from catechol oxidase"/>
    <property type="match status" value="1"/>
</dbReference>
<feature type="non-terminal residue" evidence="4">
    <location>
        <position position="1"/>
    </location>
</feature>
<evidence type="ECO:0000313" key="4">
    <source>
        <dbReference type="EMBL" id="CAG5132260.1"/>
    </source>
</evidence>
<dbReference type="Pfam" id="PF00264">
    <property type="entry name" value="Tyrosinase"/>
    <property type="match status" value="1"/>
</dbReference>
<proteinExistence type="predicted"/>
<dbReference type="Proteomes" id="UP000678393">
    <property type="component" value="Unassembled WGS sequence"/>
</dbReference>